<proteinExistence type="predicted"/>
<dbReference type="PANTHER" id="PTHR43657:SF1">
    <property type="entry name" value="ALTERED INHERITANCE OF MITOCHONDRIA PROTEIN 24, MITOCHONDRIAL"/>
    <property type="match status" value="1"/>
</dbReference>
<dbReference type="InterPro" id="IPR016031">
    <property type="entry name" value="Trp_RNA-bd_attenuator-like_dom"/>
</dbReference>
<dbReference type="InterPro" id="IPR002838">
    <property type="entry name" value="AIM24"/>
</dbReference>
<evidence type="ECO:0008006" key="3">
    <source>
        <dbReference type="Google" id="ProtNLM"/>
    </source>
</evidence>
<dbReference type="SUPFAM" id="SSF51219">
    <property type="entry name" value="TRAP-like"/>
    <property type="match status" value="1"/>
</dbReference>
<dbReference type="Gene3D" id="3.60.160.10">
    <property type="entry name" value="Mitochondrial biogenesis AIM24"/>
    <property type="match status" value="1"/>
</dbReference>
<dbReference type="PANTHER" id="PTHR43657">
    <property type="entry name" value="TRYPTOPHAN RNA-BINDING ATTENUATOR PROTEIN-LIKE PROTEIN"/>
    <property type="match status" value="1"/>
</dbReference>
<dbReference type="InterPro" id="IPR036983">
    <property type="entry name" value="AIM24_sf"/>
</dbReference>
<name>A0ABP0NSJ4_9DINO</name>
<dbReference type="Proteomes" id="UP001642484">
    <property type="component" value="Unassembled WGS sequence"/>
</dbReference>
<keyword evidence="2" id="KW-1185">Reference proteome</keyword>
<gene>
    <name evidence="1" type="ORF">CCMP2556_LOCUS32804</name>
</gene>
<accession>A0ABP0NSJ4</accession>
<comment type="caution">
    <text evidence="1">The sequence shown here is derived from an EMBL/GenBank/DDBJ whole genome shotgun (WGS) entry which is preliminary data.</text>
</comment>
<evidence type="ECO:0000313" key="2">
    <source>
        <dbReference type="Proteomes" id="UP001642484"/>
    </source>
</evidence>
<sequence length="286" mass="30469">MSGAPVAASAPPMELEITDPTQLAQLTQQALATCTGNKFDFNVIGHDLQLVEVLLKPGDKIIAESGSLCFLEPDITFESQFNDGSRPEGSWWENIKDAGKRLLAGTSISMLHIENSGSQIRKVAFSSPIPGHTMGIDLGAMGGSMMCSRHAFLCAAKGTSIQVGFTQKLSVGLFGGEGFLLQLLQGNGLAFIHACGAVVRRELKEAEQLRVDTGCVVGFSASVTFDIARVGSIKTSLFGGEGIFFATLTGPGVVWLQSVPFRKFALKLYSEMPHVTQHKESSGSKD</sequence>
<evidence type="ECO:0000313" key="1">
    <source>
        <dbReference type="EMBL" id="CAK9066761.1"/>
    </source>
</evidence>
<organism evidence="1 2">
    <name type="scientific">Durusdinium trenchii</name>
    <dbReference type="NCBI Taxonomy" id="1381693"/>
    <lineage>
        <taxon>Eukaryota</taxon>
        <taxon>Sar</taxon>
        <taxon>Alveolata</taxon>
        <taxon>Dinophyceae</taxon>
        <taxon>Suessiales</taxon>
        <taxon>Symbiodiniaceae</taxon>
        <taxon>Durusdinium</taxon>
    </lineage>
</organism>
<protein>
    <recommendedName>
        <fullName evidence="3">Altered inheritance of mitochondria protein 24, mitochondrial</fullName>
    </recommendedName>
</protein>
<dbReference type="Pfam" id="PF01987">
    <property type="entry name" value="AIM24"/>
    <property type="match status" value="1"/>
</dbReference>
<dbReference type="EMBL" id="CAXAMN010022139">
    <property type="protein sequence ID" value="CAK9066761.1"/>
    <property type="molecule type" value="Genomic_DNA"/>
</dbReference>
<reference evidence="1 2" key="1">
    <citation type="submission" date="2024-02" db="EMBL/GenBank/DDBJ databases">
        <authorList>
            <person name="Chen Y."/>
            <person name="Shah S."/>
            <person name="Dougan E. K."/>
            <person name="Thang M."/>
            <person name="Chan C."/>
        </authorList>
    </citation>
    <scope>NUCLEOTIDE SEQUENCE [LARGE SCALE GENOMIC DNA]</scope>
</reference>